<feature type="compositionally biased region" description="Polar residues" evidence="1">
    <location>
        <begin position="91"/>
        <end position="105"/>
    </location>
</feature>
<dbReference type="Pfam" id="PF01424">
    <property type="entry name" value="R3H"/>
    <property type="match status" value="1"/>
</dbReference>
<accession>F6QM26</accession>
<feature type="compositionally biased region" description="Basic and acidic residues" evidence="1">
    <location>
        <begin position="400"/>
        <end position="444"/>
    </location>
</feature>
<reference evidence="4" key="1">
    <citation type="journal article" date="2002" name="Science">
        <title>The draft genome of Ciona intestinalis: insights into chordate and vertebrate origins.</title>
        <authorList>
            <person name="Dehal P."/>
            <person name="Satou Y."/>
            <person name="Campbell R.K."/>
            <person name="Chapman J."/>
            <person name="Degnan B."/>
            <person name="De Tomaso A."/>
            <person name="Davidson B."/>
            <person name="Di Gregorio A."/>
            <person name="Gelpke M."/>
            <person name="Goodstein D.M."/>
            <person name="Harafuji N."/>
            <person name="Hastings K.E."/>
            <person name="Ho I."/>
            <person name="Hotta K."/>
            <person name="Huang W."/>
            <person name="Kawashima T."/>
            <person name="Lemaire P."/>
            <person name="Martinez D."/>
            <person name="Meinertzhagen I.A."/>
            <person name="Necula S."/>
            <person name="Nonaka M."/>
            <person name="Putnam N."/>
            <person name="Rash S."/>
            <person name="Saiga H."/>
            <person name="Satake M."/>
            <person name="Terry A."/>
            <person name="Yamada L."/>
            <person name="Wang H.G."/>
            <person name="Awazu S."/>
            <person name="Azumi K."/>
            <person name="Boore J."/>
            <person name="Branno M."/>
            <person name="Chin-Bow S."/>
            <person name="DeSantis R."/>
            <person name="Doyle S."/>
            <person name="Francino P."/>
            <person name="Keys D.N."/>
            <person name="Haga S."/>
            <person name="Hayashi H."/>
            <person name="Hino K."/>
            <person name="Imai K.S."/>
            <person name="Inaba K."/>
            <person name="Kano S."/>
            <person name="Kobayashi K."/>
            <person name="Kobayashi M."/>
            <person name="Lee B.I."/>
            <person name="Makabe K.W."/>
            <person name="Manohar C."/>
            <person name="Matassi G."/>
            <person name="Medina M."/>
            <person name="Mochizuki Y."/>
            <person name="Mount S."/>
            <person name="Morishita T."/>
            <person name="Miura S."/>
            <person name="Nakayama A."/>
            <person name="Nishizaka S."/>
            <person name="Nomoto H."/>
            <person name="Ohta F."/>
            <person name="Oishi K."/>
            <person name="Rigoutsos I."/>
            <person name="Sano M."/>
            <person name="Sasaki A."/>
            <person name="Sasakura Y."/>
            <person name="Shoguchi E."/>
            <person name="Shin-i T."/>
            <person name="Spagnuolo A."/>
            <person name="Stainier D."/>
            <person name="Suzuki M.M."/>
            <person name="Tassy O."/>
            <person name="Takatori N."/>
            <person name="Tokuoka M."/>
            <person name="Yagi K."/>
            <person name="Yoshizaki F."/>
            <person name="Wada S."/>
            <person name="Zhang C."/>
            <person name="Hyatt P.D."/>
            <person name="Larimer F."/>
            <person name="Detter C."/>
            <person name="Doggett N."/>
            <person name="Glavina T."/>
            <person name="Hawkins T."/>
            <person name="Richardson P."/>
            <person name="Lucas S."/>
            <person name="Kohara Y."/>
            <person name="Levine M."/>
            <person name="Satoh N."/>
            <person name="Rokhsar D.S."/>
        </authorList>
    </citation>
    <scope>NUCLEOTIDE SEQUENCE [LARGE SCALE GENOMIC DNA]</scope>
</reference>
<evidence type="ECO:0000259" key="2">
    <source>
        <dbReference type="PROSITE" id="PS51061"/>
    </source>
</evidence>
<feature type="region of interest" description="Disordered" evidence="1">
    <location>
        <begin position="85"/>
        <end position="474"/>
    </location>
</feature>
<reference evidence="3" key="4">
    <citation type="submission" date="2025-09" db="UniProtKB">
        <authorList>
            <consortium name="Ensembl"/>
        </authorList>
    </citation>
    <scope>IDENTIFICATION</scope>
</reference>
<keyword evidence="4" id="KW-1185">Reference proteome</keyword>
<feature type="compositionally biased region" description="Acidic residues" evidence="1">
    <location>
        <begin position="380"/>
        <end position="395"/>
    </location>
</feature>
<feature type="compositionally biased region" description="Basic and acidic residues" evidence="1">
    <location>
        <begin position="189"/>
        <end position="214"/>
    </location>
</feature>
<feature type="compositionally biased region" description="Basic and acidic residues" evidence="1">
    <location>
        <begin position="116"/>
        <end position="141"/>
    </location>
</feature>
<name>F6QM26_CIOIN</name>
<dbReference type="Ensembl" id="ENSCINT00000020130.3">
    <property type="protein sequence ID" value="ENSCINP00000020130.3"/>
    <property type="gene ID" value="ENSCING00000010010.3"/>
</dbReference>
<evidence type="ECO:0000256" key="1">
    <source>
        <dbReference type="SAM" id="MobiDB-lite"/>
    </source>
</evidence>
<feature type="compositionally biased region" description="Basic and acidic residues" evidence="1">
    <location>
        <begin position="370"/>
        <end position="379"/>
    </location>
</feature>
<feature type="compositionally biased region" description="Polar residues" evidence="1">
    <location>
        <begin position="462"/>
        <end position="474"/>
    </location>
</feature>
<dbReference type="InterPro" id="IPR036867">
    <property type="entry name" value="R3H_dom_sf"/>
</dbReference>
<dbReference type="GeneTree" id="ENSGT00530000063711"/>
<dbReference type="InterPro" id="IPR039884">
    <property type="entry name" value="R3HC1/R3HCL"/>
</dbReference>
<proteinExistence type="predicted"/>
<feature type="compositionally biased region" description="Basic and acidic residues" evidence="1">
    <location>
        <begin position="227"/>
        <end position="244"/>
    </location>
</feature>
<dbReference type="PANTHER" id="PTHR21678">
    <property type="entry name" value="GROWTH INHIBITION AND DIFFERENTIATION RELATED PROTEIN 88"/>
    <property type="match status" value="1"/>
</dbReference>
<dbReference type="SUPFAM" id="SSF82708">
    <property type="entry name" value="R3H domain"/>
    <property type="match status" value="1"/>
</dbReference>
<feature type="compositionally biased region" description="Basic and acidic residues" evidence="1">
    <location>
        <begin position="279"/>
        <end position="303"/>
    </location>
</feature>
<protein>
    <recommendedName>
        <fullName evidence="2">R3H domain-containing protein</fullName>
    </recommendedName>
</protein>
<reference evidence="3" key="2">
    <citation type="journal article" date="2008" name="Genome Biol.">
        <title>Improved genome assembly and evidence-based global gene model set for the chordate Ciona intestinalis: new insight into intron and operon populations.</title>
        <authorList>
            <person name="Satou Y."/>
            <person name="Mineta K."/>
            <person name="Ogasawara M."/>
            <person name="Sasakura Y."/>
            <person name="Shoguchi E."/>
            <person name="Ueno K."/>
            <person name="Yamada L."/>
            <person name="Matsumoto J."/>
            <person name="Wasserscheid J."/>
            <person name="Dewar K."/>
            <person name="Wiley G.B."/>
            <person name="Macmil S.L."/>
            <person name="Roe B.A."/>
            <person name="Zeller R.W."/>
            <person name="Hastings K.E."/>
            <person name="Lemaire P."/>
            <person name="Lindquist E."/>
            <person name="Endo T."/>
            <person name="Hotta K."/>
            <person name="Inaba K."/>
        </authorList>
    </citation>
    <scope>NUCLEOTIDE SEQUENCE [LARGE SCALE GENOMIC DNA]</scope>
    <source>
        <strain evidence="3">wild type</strain>
    </source>
</reference>
<dbReference type="HOGENOM" id="CLU_576909_0_0_1"/>
<dbReference type="AlphaFoldDB" id="F6QM26"/>
<evidence type="ECO:0000313" key="4">
    <source>
        <dbReference type="Proteomes" id="UP000008144"/>
    </source>
</evidence>
<sequence>MDRIENLLDTGGRYLSPADRQFVSTLLSELEQFQYQAPKDRALMFHPLGGFQRYLIHKVTEVFPKLTSFSIGDDSNRRTVVCFKSKKKDQQQGLQANGTSKTLPNPKNEYVNAPVRGREEEGRQSAPRSRDSSRSRKKNEPYDANTSKQPRQPKQLDQAYLPKPLRTKKATNKRDQMKRSRSLQSSPVRMDEEVYHTDDDGRRGRRSKGSESGKRAPRSASLKPSSRRRERDVSPEPSEDEFRRQKQHPPLRHNVSDVSIHKRSQGLRMEGKVVNGDIADPHSYGDSESDIGRVDHVAVNKEKERHKKKAPPVESLKRGQPRSRRHSQESSARSVSEDSDAHHYHRDPRRTTPGKAKRRPEYSDVDSIEVESRISGIHDDMDEDSSNDYYEDEDSASMASDERPPSYERVKHSSSIKKAERNLNRIKRVDSQRSKPTSDEDVQIRDSSSSSSGRTVPRGSTHKSPPASTSSHHS</sequence>
<dbReference type="GO" id="GO:0003676">
    <property type="term" value="F:nucleic acid binding"/>
    <property type="evidence" value="ECO:0007669"/>
    <property type="project" value="UniProtKB-UniRule"/>
</dbReference>
<organism evidence="3 4">
    <name type="scientific">Ciona intestinalis</name>
    <name type="common">Transparent sea squirt</name>
    <name type="synonym">Ascidia intestinalis</name>
    <dbReference type="NCBI Taxonomy" id="7719"/>
    <lineage>
        <taxon>Eukaryota</taxon>
        <taxon>Metazoa</taxon>
        <taxon>Chordata</taxon>
        <taxon>Tunicata</taxon>
        <taxon>Ascidiacea</taxon>
        <taxon>Phlebobranchia</taxon>
        <taxon>Cionidae</taxon>
        <taxon>Ciona</taxon>
    </lineage>
</organism>
<dbReference type="InParanoid" id="F6QM26"/>
<reference evidence="3" key="3">
    <citation type="submission" date="2025-08" db="UniProtKB">
        <authorList>
            <consortium name="Ensembl"/>
        </authorList>
    </citation>
    <scope>IDENTIFICATION</scope>
</reference>
<dbReference type="InterPro" id="IPR001374">
    <property type="entry name" value="R3H_dom"/>
</dbReference>
<dbReference type="EMBL" id="EAAA01002607">
    <property type="status" value="NOT_ANNOTATED_CDS"/>
    <property type="molecule type" value="Genomic_DNA"/>
</dbReference>
<evidence type="ECO:0000313" key="3">
    <source>
        <dbReference type="Ensembl" id="ENSCINP00000020130.3"/>
    </source>
</evidence>
<dbReference type="PROSITE" id="PS51061">
    <property type="entry name" value="R3H"/>
    <property type="match status" value="1"/>
</dbReference>
<feature type="domain" description="R3H" evidence="2">
    <location>
        <begin position="20"/>
        <end position="85"/>
    </location>
</feature>
<dbReference type="Gene3D" id="3.30.1370.50">
    <property type="entry name" value="R3H-like domain"/>
    <property type="match status" value="1"/>
</dbReference>
<dbReference type="Proteomes" id="UP000008144">
    <property type="component" value="Chromosome 8"/>
</dbReference>
<dbReference type="PANTHER" id="PTHR21678:SF0">
    <property type="entry name" value="C3H1-TYPE DOMAIN-CONTAINING PROTEIN"/>
    <property type="match status" value="1"/>
</dbReference>